<feature type="transmembrane region" description="Helical" evidence="1">
    <location>
        <begin position="41"/>
        <end position="63"/>
    </location>
</feature>
<name>A0ABS7P5B1_9NOCA</name>
<feature type="transmembrane region" description="Helical" evidence="1">
    <location>
        <begin position="162"/>
        <end position="183"/>
    </location>
</feature>
<dbReference type="RefSeq" id="WP_222684841.1">
    <property type="nucleotide sequence ID" value="NZ_JABUBS010000002.1"/>
</dbReference>
<feature type="transmembrane region" description="Helical" evidence="1">
    <location>
        <begin position="78"/>
        <end position="97"/>
    </location>
</feature>
<organism evidence="2 3">
    <name type="scientific">Rhodococcoides corynebacterioides</name>
    <dbReference type="NCBI Taxonomy" id="53972"/>
    <lineage>
        <taxon>Bacteria</taxon>
        <taxon>Bacillati</taxon>
        <taxon>Actinomycetota</taxon>
        <taxon>Actinomycetes</taxon>
        <taxon>Mycobacteriales</taxon>
        <taxon>Nocardiaceae</taxon>
        <taxon>Rhodococcoides</taxon>
    </lineage>
</organism>
<sequence>MTATLAAALAGLALVDSTSLGTLVVPLWFLLAPGRPRVRVLAGYLAVLASFYAVVGIALWSLARLGVTVASGWVDHPAVRVAQLVLGLALFAWSFRFDSRRGASSVARWRERVTTSGTGARPIVGLALVAGLSEVATMLPYLGAIGLLVSADVSPPTAAVTLAAYCLVMIAPAAAITGARLAVGRRLDGPLGRIDGYLSARADTVVGWVIGIVGFVLAASAANALFFA</sequence>
<protein>
    <submittedName>
        <fullName evidence="2">GAP family protein</fullName>
    </submittedName>
</protein>
<reference evidence="2 3" key="1">
    <citation type="submission" date="2020-06" db="EMBL/GenBank/DDBJ databases">
        <title>Taxonomy, biology and ecology of Rhodococcus bacteria occurring in California pistachio and other woody hosts as revealed by genome sequence analyses.</title>
        <authorList>
            <person name="Gai Y."/>
            <person name="Riely B."/>
        </authorList>
    </citation>
    <scope>NUCLEOTIDE SEQUENCE [LARGE SCALE GENOMIC DNA]</scope>
    <source>
        <strain evidence="2 3">BP-281</strain>
    </source>
</reference>
<dbReference type="EMBL" id="JABUBU010000011">
    <property type="protein sequence ID" value="MBY6367555.1"/>
    <property type="molecule type" value="Genomic_DNA"/>
</dbReference>
<keyword evidence="3" id="KW-1185">Reference proteome</keyword>
<dbReference type="InterPro" id="IPR021315">
    <property type="entry name" value="Gap/Sap"/>
</dbReference>
<feature type="transmembrane region" description="Helical" evidence="1">
    <location>
        <begin position="118"/>
        <end position="142"/>
    </location>
</feature>
<dbReference type="Pfam" id="PF11139">
    <property type="entry name" value="SfLAP"/>
    <property type="match status" value="1"/>
</dbReference>
<keyword evidence="1" id="KW-1133">Transmembrane helix</keyword>
<evidence type="ECO:0000256" key="1">
    <source>
        <dbReference type="SAM" id="Phobius"/>
    </source>
</evidence>
<feature type="transmembrane region" description="Helical" evidence="1">
    <location>
        <begin position="6"/>
        <end position="29"/>
    </location>
</feature>
<dbReference type="Proteomes" id="UP000825228">
    <property type="component" value="Unassembled WGS sequence"/>
</dbReference>
<gene>
    <name evidence="2" type="ORF">HQ603_12390</name>
</gene>
<evidence type="ECO:0000313" key="3">
    <source>
        <dbReference type="Proteomes" id="UP000825228"/>
    </source>
</evidence>
<keyword evidence="1" id="KW-0812">Transmembrane</keyword>
<evidence type="ECO:0000313" key="2">
    <source>
        <dbReference type="EMBL" id="MBY6367555.1"/>
    </source>
</evidence>
<feature type="transmembrane region" description="Helical" evidence="1">
    <location>
        <begin position="204"/>
        <end position="227"/>
    </location>
</feature>
<accession>A0ABS7P5B1</accession>
<comment type="caution">
    <text evidence="2">The sequence shown here is derived from an EMBL/GenBank/DDBJ whole genome shotgun (WGS) entry which is preliminary data.</text>
</comment>
<keyword evidence="1" id="KW-0472">Membrane</keyword>
<proteinExistence type="predicted"/>